<dbReference type="KEGG" id="ddf:DEFDS_2134"/>
<dbReference type="EMBL" id="AP011529">
    <property type="protein sequence ID" value="BAI81581.1"/>
    <property type="molecule type" value="Genomic_DNA"/>
</dbReference>
<dbReference type="Pfam" id="PF03710">
    <property type="entry name" value="GlnE"/>
    <property type="match status" value="2"/>
</dbReference>
<proteinExistence type="predicted"/>
<dbReference type="GO" id="GO:0005524">
    <property type="term" value="F:ATP binding"/>
    <property type="evidence" value="ECO:0007669"/>
    <property type="project" value="UniProtKB-KW"/>
</dbReference>
<dbReference type="STRING" id="639282.DEFDS_2134"/>
<keyword evidence="1 9" id="KW-0808">Transferase</keyword>
<evidence type="ECO:0000313" key="10">
    <source>
        <dbReference type="Proteomes" id="UP000001520"/>
    </source>
</evidence>
<evidence type="ECO:0000256" key="4">
    <source>
        <dbReference type="ARBA" id="ARBA00022840"/>
    </source>
</evidence>
<dbReference type="Gene3D" id="3.30.460.10">
    <property type="entry name" value="Beta Polymerase, domain 2"/>
    <property type="match status" value="2"/>
</dbReference>
<dbReference type="HOGENOM" id="CLU_006233_1_1_0"/>
<evidence type="ECO:0000259" key="7">
    <source>
        <dbReference type="Pfam" id="PF03710"/>
    </source>
</evidence>
<dbReference type="Proteomes" id="UP000001520">
    <property type="component" value="Chromosome"/>
</dbReference>
<keyword evidence="10" id="KW-1185">Reference proteome</keyword>
<feature type="domain" description="PII-uridylyltransferase/Glutamine-synthetase adenylyltransferase" evidence="8">
    <location>
        <begin position="296"/>
        <end position="424"/>
    </location>
</feature>
<name>D3PA41_DEFDS</name>
<evidence type="ECO:0000259" key="8">
    <source>
        <dbReference type="Pfam" id="PF08335"/>
    </source>
</evidence>
<dbReference type="PANTHER" id="PTHR30621">
    <property type="entry name" value="GLUTAMINE SYNTHETASE ADENYLYLTRANSFERASE"/>
    <property type="match status" value="1"/>
</dbReference>
<evidence type="ECO:0000256" key="1">
    <source>
        <dbReference type="ARBA" id="ARBA00022679"/>
    </source>
</evidence>
<dbReference type="InterPro" id="IPR005190">
    <property type="entry name" value="GlnE_rpt_dom"/>
</dbReference>
<evidence type="ECO:0000256" key="5">
    <source>
        <dbReference type="ARBA" id="ARBA00022842"/>
    </source>
</evidence>
<protein>
    <submittedName>
        <fullName evidence="9">Glutamate-ammonia ligase adenylyltransferase</fullName>
        <ecNumber evidence="9">2.7.7.42</ecNumber>
    </submittedName>
</protein>
<dbReference type="SUPFAM" id="SSF81593">
    <property type="entry name" value="Nucleotidyltransferase substrate binding subunit/domain"/>
    <property type="match status" value="2"/>
</dbReference>
<dbReference type="Gene3D" id="1.20.120.1510">
    <property type="match status" value="1"/>
</dbReference>
<evidence type="ECO:0000313" key="9">
    <source>
        <dbReference type="EMBL" id="BAI81581.1"/>
    </source>
</evidence>
<dbReference type="GO" id="GO:0016874">
    <property type="term" value="F:ligase activity"/>
    <property type="evidence" value="ECO:0007669"/>
    <property type="project" value="UniProtKB-KW"/>
</dbReference>
<dbReference type="NCBIfam" id="NF008292">
    <property type="entry name" value="PRK11072.1"/>
    <property type="match status" value="1"/>
</dbReference>
<keyword evidence="2 9" id="KW-0548">Nucleotidyltransferase</keyword>
<feature type="domain" description="PII-uridylyltransferase/Glutamine-synthetase adenylyltransferase" evidence="8">
    <location>
        <begin position="815"/>
        <end position="942"/>
    </location>
</feature>
<dbReference type="PANTHER" id="PTHR30621:SF0">
    <property type="entry name" value="BIFUNCTIONAL GLUTAMINE SYNTHETASE ADENYLYLTRANSFERASE_ADENYLYL-REMOVING ENZYME"/>
    <property type="match status" value="1"/>
</dbReference>
<gene>
    <name evidence="9" type="primary">glnE</name>
    <name evidence="9" type="ordered locus">DEFDS_2134</name>
</gene>
<keyword evidence="4" id="KW-0067">ATP-binding</keyword>
<dbReference type="GO" id="GO:0000820">
    <property type="term" value="P:regulation of glutamine family amino acid metabolic process"/>
    <property type="evidence" value="ECO:0007669"/>
    <property type="project" value="TreeGrafter"/>
</dbReference>
<keyword evidence="9" id="KW-0436">Ligase</keyword>
<dbReference type="InterPro" id="IPR043519">
    <property type="entry name" value="NT_sf"/>
</dbReference>
<accession>D3PA41</accession>
<dbReference type="SUPFAM" id="SSF81301">
    <property type="entry name" value="Nucleotidyltransferase"/>
    <property type="match status" value="2"/>
</dbReference>
<feature type="domain" description="Glutamate-ammonia ligase adenylyltransferase repeated" evidence="7">
    <location>
        <begin position="534"/>
        <end position="779"/>
    </location>
</feature>
<feature type="domain" description="Glutamate-ammonia ligase adenylyltransferase repeated" evidence="7">
    <location>
        <begin position="20"/>
        <end position="265"/>
    </location>
</feature>
<reference evidence="9 10" key="1">
    <citation type="journal article" date="2010" name="DNA Res.">
        <title>Bacterial lifestyle in a deep-sea hydrothermal vent chimney revealed by the genome sequence of the thermophilic bacterium Deferribacter desulfuricans SSM1.</title>
        <authorList>
            <person name="Takaki Y."/>
            <person name="Shimamura S."/>
            <person name="Nakagawa S."/>
            <person name="Fukuhara Y."/>
            <person name="Horikawa H."/>
            <person name="Ankai A."/>
            <person name="Harada T."/>
            <person name="Hosoyama A."/>
            <person name="Oguchi A."/>
            <person name="Fukui S."/>
            <person name="Fujita N."/>
            <person name="Takami H."/>
            <person name="Takai K."/>
        </authorList>
    </citation>
    <scope>NUCLEOTIDE SEQUENCE [LARGE SCALE GENOMIC DNA]</scope>
    <source>
        <strain evidence="10">DSM 14783 / JCM 11476 / NBRC 101012 / SSM1</strain>
    </source>
</reference>
<dbReference type="EC" id="2.7.7.42" evidence="9"/>
<sequence length="948" mass="110783">MADISNKLKSIIEDQEQIKNFEYIFKHSIFLRNYFVKYPENIKNVLPILGKKRDKESILKTLNSKNLLVMDKIEFNNFLRHIKMTEYMAIAYNDLILKKPIEEITFHLSSFASAVLEATYEYANNNIINIYGKPRDENGNEVPFTIFGLGKLGGEELNFSSDIDIMYVYGTEKGKTDGEKQISNHEFFVKLGTEIFHHLSDRNEIGIVFRVDLRLRPDGDKGALALPLRSYEVYYETYGQSWERMMLLKANPVAGNKDLGTKFLETIKPFVFKRSLDIKLINDLMEVKGKIQRRIDLKSSNEKNVKLGYGGIREIEFIIQSLQILNYPKHPEIYERNSLKALEKLSKYKILSKEDAEFLAKAYRFLRKLEHMAQIENEAQTHTIPENSENFSLYLERCGFKDKASFYNKYNEITKRVNSLFNSILKDSKTDETSILFDEELNEKDIISYLKTKNILNPEKCAKILKNIIDGPNFYKRQQSEIKILKTIFKFLLPELPKFDNPDEILGYFEKLFIRKSSLYLIFDLIAEYPQIIQKLINLFAMSKHLSDIIINNPETLEFLYDPISPEFDVQKLYNLLKDQILKPQIDEELEYELLRIKQKELIFNIGYLYLNKNINIVQTMYALTNIARAFTILAFERNFEKLTKKFGYPITKDNKISDYIIIGMGKLGSFEISFGSDLDLIILYEDNGFTDSKTNKITNQEFFSKLVQKVIHYLSTITYNGFLYKVDLRLRPSGSSGTLVTTLSSFDDYHKKSAMTWEKQALLRADVINVDSKLTDTFFEIKEKILFKNPVTKDEIKEIYDMRFRIEKEKGSPITKNDFKSGYGGLIDIEFAAQALQLKYGHTSELLKGTNTHYILHFLKDLEIITNRNFYALHNSYLFLRNIENLTRVYNNLSTSKLPQDKNLLSKIANFFGYKKDNYEKIVSDFQNVRNTVRAVFKRVFEQLLSC</sequence>
<dbReference type="Pfam" id="PF08335">
    <property type="entry name" value="GlnD_UR_UTase"/>
    <property type="match status" value="2"/>
</dbReference>
<dbReference type="eggNOG" id="COG1391">
    <property type="taxonomic scope" value="Bacteria"/>
</dbReference>
<dbReference type="GO" id="GO:0008882">
    <property type="term" value="F:[glutamate-ammonia-ligase] adenylyltransferase activity"/>
    <property type="evidence" value="ECO:0007669"/>
    <property type="project" value="UniProtKB-EC"/>
</dbReference>
<evidence type="ECO:0000256" key="3">
    <source>
        <dbReference type="ARBA" id="ARBA00022741"/>
    </source>
</evidence>
<keyword evidence="5" id="KW-0460">Magnesium</keyword>
<dbReference type="Gene3D" id="1.20.120.330">
    <property type="entry name" value="Nucleotidyltransferases domain 2"/>
    <property type="match status" value="2"/>
</dbReference>
<organism evidence="9 10">
    <name type="scientific">Deferribacter desulfuricans (strain DSM 14783 / JCM 11476 / NBRC 101012 / SSM1)</name>
    <dbReference type="NCBI Taxonomy" id="639282"/>
    <lineage>
        <taxon>Bacteria</taxon>
        <taxon>Pseudomonadati</taxon>
        <taxon>Deferribacterota</taxon>
        <taxon>Deferribacteres</taxon>
        <taxon>Deferribacterales</taxon>
        <taxon>Deferribacteraceae</taxon>
        <taxon>Deferribacter</taxon>
    </lineage>
</organism>
<dbReference type="RefSeq" id="WP_013008826.1">
    <property type="nucleotide sequence ID" value="NC_013939.1"/>
</dbReference>
<keyword evidence="6" id="KW-0511">Multifunctional enzyme</keyword>
<evidence type="ECO:0000256" key="2">
    <source>
        <dbReference type="ARBA" id="ARBA00022695"/>
    </source>
</evidence>
<dbReference type="InterPro" id="IPR023057">
    <property type="entry name" value="GlnE"/>
</dbReference>
<dbReference type="AlphaFoldDB" id="D3PA41"/>
<dbReference type="GO" id="GO:0005829">
    <property type="term" value="C:cytosol"/>
    <property type="evidence" value="ECO:0007669"/>
    <property type="project" value="TreeGrafter"/>
</dbReference>
<dbReference type="InterPro" id="IPR013546">
    <property type="entry name" value="PII_UdlTrfase/GS_AdlTrfase"/>
</dbReference>
<keyword evidence="3" id="KW-0547">Nucleotide-binding</keyword>
<dbReference type="CDD" id="cd05401">
    <property type="entry name" value="NT_GlnE_GlnD_like"/>
    <property type="match status" value="2"/>
</dbReference>
<evidence type="ECO:0000256" key="6">
    <source>
        <dbReference type="ARBA" id="ARBA00023268"/>
    </source>
</evidence>
<dbReference type="OrthoDB" id="9759366at2"/>